<accession>U5QJL0</accession>
<protein>
    <submittedName>
        <fullName evidence="5">CopY family transcriptional regulator</fullName>
    </submittedName>
</protein>
<dbReference type="Gene3D" id="1.10.10.10">
    <property type="entry name" value="Winged helix-like DNA-binding domain superfamily/Winged helix DNA-binding domain"/>
    <property type="match status" value="1"/>
</dbReference>
<dbReference type="EMBL" id="CP003587">
    <property type="protein sequence ID" value="AGY57830.1"/>
    <property type="molecule type" value="Genomic_DNA"/>
</dbReference>
<proteinExistence type="inferred from homology"/>
<evidence type="ECO:0000256" key="2">
    <source>
        <dbReference type="ARBA" id="ARBA00023015"/>
    </source>
</evidence>
<dbReference type="PIRSF" id="PIRSF019455">
    <property type="entry name" value="CopR_AtkY"/>
    <property type="match status" value="1"/>
</dbReference>
<keyword evidence="3" id="KW-0238">DNA-binding</keyword>
<name>U5QJL0_GLOK1</name>
<dbReference type="GO" id="GO:0045892">
    <property type="term" value="P:negative regulation of DNA-templated transcription"/>
    <property type="evidence" value="ECO:0007669"/>
    <property type="project" value="InterPro"/>
</dbReference>
<dbReference type="STRING" id="1183438.GKIL_1584"/>
<gene>
    <name evidence="5" type="ORF">GKIL_1584</name>
</gene>
<keyword evidence="2" id="KW-0805">Transcription regulation</keyword>
<sequence length="132" mass="15190">MARKKSPTLTEAELRLMEVLWQRGEATVAEVVEALPKRLALAYSTVLTTMRILEQKGYVRHTEEGRAYVYHPLIDRNQARRSAVQYVVSRFFNNSPELLMLNILENEAIDADELERLKAMIKNAQEDGSEQL</sequence>
<keyword evidence="4" id="KW-0804">Transcription</keyword>
<organism evidence="5 6">
    <name type="scientific">Gloeobacter kilaueensis (strain ATCC BAA-2537 / CCAP 1431/1 / ULC 316 / JS1)</name>
    <dbReference type="NCBI Taxonomy" id="1183438"/>
    <lineage>
        <taxon>Bacteria</taxon>
        <taxon>Bacillati</taxon>
        <taxon>Cyanobacteriota</taxon>
        <taxon>Cyanophyceae</taxon>
        <taxon>Gloeobacterales</taxon>
        <taxon>Gloeobacteraceae</taxon>
        <taxon>Gloeobacter</taxon>
    </lineage>
</organism>
<evidence type="ECO:0000313" key="5">
    <source>
        <dbReference type="EMBL" id="AGY57830.1"/>
    </source>
</evidence>
<dbReference type="KEGG" id="glj:GKIL_1584"/>
<evidence type="ECO:0000256" key="1">
    <source>
        <dbReference type="ARBA" id="ARBA00011046"/>
    </source>
</evidence>
<dbReference type="InterPro" id="IPR036390">
    <property type="entry name" value="WH_DNA-bd_sf"/>
</dbReference>
<reference evidence="5 6" key="1">
    <citation type="journal article" date="2013" name="PLoS ONE">
        <title>Cultivation and Complete Genome Sequencing of Gloeobacter kilaueensis sp. nov., from a Lava Cave in Kilauea Caldera, Hawai'i.</title>
        <authorList>
            <person name="Saw J.H."/>
            <person name="Schatz M."/>
            <person name="Brown M.V."/>
            <person name="Kunkel D.D."/>
            <person name="Foster J.S."/>
            <person name="Shick H."/>
            <person name="Christensen S."/>
            <person name="Hou S."/>
            <person name="Wan X."/>
            <person name="Donachie S.P."/>
        </authorList>
    </citation>
    <scope>NUCLEOTIDE SEQUENCE [LARGE SCALE GENOMIC DNA]</scope>
    <source>
        <strain evidence="6">JS</strain>
    </source>
</reference>
<dbReference type="Gene3D" id="1.10.4040.10">
    <property type="entry name" value="Penicillinase repressor domain"/>
    <property type="match status" value="1"/>
</dbReference>
<evidence type="ECO:0000256" key="3">
    <source>
        <dbReference type="ARBA" id="ARBA00023125"/>
    </source>
</evidence>
<dbReference type="RefSeq" id="WP_023172943.1">
    <property type="nucleotide sequence ID" value="NC_022600.1"/>
</dbReference>
<dbReference type="GO" id="GO:0003677">
    <property type="term" value="F:DNA binding"/>
    <property type="evidence" value="ECO:0007669"/>
    <property type="project" value="UniProtKB-KW"/>
</dbReference>
<evidence type="ECO:0000256" key="4">
    <source>
        <dbReference type="ARBA" id="ARBA00023163"/>
    </source>
</evidence>
<dbReference type="SUPFAM" id="SSF46785">
    <property type="entry name" value="Winged helix' DNA-binding domain"/>
    <property type="match status" value="1"/>
</dbReference>
<dbReference type="Proteomes" id="UP000017396">
    <property type="component" value="Chromosome"/>
</dbReference>
<evidence type="ECO:0000313" key="6">
    <source>
        <dbReference type="Proteomes" id="UP000017396"/>
    </source>
</evidence>
<dbReference type="InterPro" id="IPR036388">
    <property type="entry name" value="WH-like_DNA-bd_sf"/>
</dbReference>
<dbReference type="AlphaFoldDB" id="U5QJL0"/>
<dbReference type="Pfam" id="PF03965">
    <property type="entry name" value="Penicillinase_R"/>
    <property type="match status" value="1"/>
</dbReference>
<dbReference type="eggNOG" id="COG3682">
    <property type="taxonomic scope" value="Bacteria"/>
</dbReference>
<comment type="similarity">
    <text evidence="1">Belongs to the BlaI transcriptional regulatory family.</text>
</comment>
<dbReference type="HOGENOM" id="CLU_119090_4_2_3"/>
<keyword evidence="6" id="KW-1185">Reference proteome</keyword>
<dbReference type="InterPro" id="IPR005650">
    <property type="entry name" value="BlaI_family"/>
</dbReference>